<gene>
    <name evidence="10" type="ORF">MVEG_20011</name>
</gene>
<protein>
    <recommendedName>
        <fullName evidence="3">NADH-ubiquinone oxidoreductase chain 2</fullName>
    </recommendedName>
    <alternativeName>
        <fullName evidence="7">NADH dehydrogenase subunit 2</fullName>
    </alternativeName>
</protein>
<evidence type="ECO:0000256" key="1">
    <source>
        <dbReference type="ARBA" id="ARBA00004141"/>
    </source>
</evidence>
<feature type="transmembrane region" description="Helical" evidence="8">
    <location>
        <begin position="357"/>
        <end position="382"/>
    </location>
</feature>
<keyword evidence="4 8" id="KW-0812">Transmembrane</keyword>
<feature type="transmembrane region" description="Helical" evidence="8">
    <location>
        <begin position="191"/>
        <end position="214"/>
    </location>
</feature>
<dbReference type="Proteomes" id="UP000243308">
    <property type="component" value="Mitochondrion MT"/>
</dbReference>
<evidence type="ECO:0000256" key="8">
    <source>
        <dbReference type="SAM" id="Phobius"/>
    </source>
</evidence>
<keyword evidence="11" id="KW-1185">Reference proteome</keyword>
<feature type="transmembrane region" description="Helical" evidence="8">
    <location>
        <begin position="59"/>
        <end position="84"/>
    </location>
</feature>
<dbReference type="AlphaFoldDB" id="A0A086VL74"/>
<dbReference type="InterPro" id="IPR010096">
    <property type="entry name" value="NADH-Q_OxRdtase_suN/2"/>
</dbReference>
<dbReference type="GO" id="GO:0008137">
    <property type="term" value="F:NADH dehydrogenase (ubiquinone) activity"/>
    <property type="evidence" value="ECO:0007669"/>
    <property type="project" value="InterPro"/>
</dbReference>
<accession>A0A086VL74</accession>
<evidence type="ECO:0000256" key="5">
    <source>
        <dbReference type="ARBA" id="ARBA00022989"/>
    </source>
</evidence>
<evidence type="ECO:0000259" key="9">
    <source>
        <dbReference type="Pfam" id="PF00361"/>
    </source>
</evidence>
<dbReference type="EMBL" id="CM002878">
    <property type="protein sequence ID" value="KFH98273.1"/>
    <property type="molecule type" value="Genomic_DNA"/>
</dbReference>
<evidence type="ECO:0000256" key="2">
    <source>
        <dbReference type="ARBA" id="ARBA00007012"/>
    </source>
</evidence>
<reference evidence="10 11" key="1">
    <citation type="submission" date="2011-02" db="EMBL/GenBank/DDBJ databases">
        <title>The Genome Sequence of Mortierella verticillata NRRL 6337.</title>
        <authorList>
            <consortium name="The Broad Institute Genome Sequencing Platform"/>
            <person name="Russ C."/>
            <person name="Cuomo C."/>
            <person name="Burger G."/>
            <person name="Gray M.W."/>
            <person name="Holland P.W.H."/>
            <person name="King N."/>
            <person name="Lang F.B.F."/>
            <person name="Roger A.J."/>
            <person name="Ruiz-Trillo I."/>
            <person name="Young S.K."/>
            <person name="Zeng Q."/>
            <person name="Gargeya S."/>
            <person name="Alvarado L."/>
            <person name="Berlin A."/>
            <person name="Chapman S.B."/>
            <person name="Chen Z."/>
            <person name="Freedman E."/>
            <person name="Gellesch M."/>
            <person name="Goldberg J."/>
            <person name="Griggs A."/>
            <person name="Gujja S."/>
            <person name="Heilman E."/>
            <person name="Heiman D."/>
            <person name="Howarth C."/>
            <person name="Mehta T."/>
            <person name="Neiman D."/>
            <person name="Pearson M."/>
            <person name="Roberts A."/>
            <person name="Saif S."/>
            <person name="Shea T."/>
            <person name="Shenoy N."/>
            <person name="Sisk P."/>
            <person name="Stolte C."/>
            <person name="Sykes S."/>
            <person name="White J."/>
            <person name="Yandava C."/>
            <person name="Haas B."/>
            <person name="Nusbaum C."/>
            <person name="Birren B."/>
        </authorList>
    </citation>
    <scope>NUCLEOTIDE SEQUENCE [LARGE SCALE GENOMIC DNA]</scope>
    <source>
        <strain evidence="10 11">NRRL 6337</strain>
    </source>
</reference>
<comment type="similarity">
    <text evidence="2">Belongs to the complex I subunit 2 family.</text>
</comment>
<feature type="transmembrane region" description="Helical" evidence="8">
    <location>
        <begin position="329"/>
        <end position="345"/>
    </location>
</feature>
<dbReference type="HAMAP" id="MF_00445">
    <property type="entry name" value="NDH1_NuoN_1"/>
    <property type="match status" value="1"/>
</dbReference>
<feature type="transmembrane region" description="Helical" evidence="8">
    <location>
        <begin position="486"/>
        <end position="507"/>
    </location>
</feature>
<dbReference type="GO" id="GO:0042773">
    <property type="term" value="P:ATP synthesis coupled electron transport"/>
    <property type="evidence" value="ECO:0007669"/>
    <property type="project" value="InterPro"/>
</dbReference>
<feature type="transmembrane region" description="Helical" evidence="8">
    <location>
        <begin position="241"/>
        <end position="265"/>
    </location>
</feature>
<dbReference type="OrthoDB" id="2435263at2759"/>
<evidence type="ECO:0000256" key="7">
    <source>
        <dbReference type="ARBA" id="ARBA00031028"/>
    </source>
</evidence>
<evidence type="ECO:0000313" key="10">
    <source>
        <dbReference type="EMBL" id="KFH98273.1"/>
    </source>
</evidence>
<evidence type="ECO:0000256" key="3">
    <source>
        <dbReference type="ARBA" id="ARBA00021008"/>
    </source>
</evidence>
<feature type="domain" description="NADH:quinone oxidoreductase/Mrp antiporter transmembrane" evidence="9">
    <location>
        <begin position="156"/>
        <end position="458"/>
    </location>
</feature>
<organism evidence="10 11">
    <name type="scientific">Podila verticillata NRRL 6337</name>
    <dbReference type="NCBI Taxonomy" id="1069443"/>
    <lineage>
        <taxon>Eukaryota</taxon>
        <taxon>Fungi</taxon>
        <taxon>Fungi incertae sedis</taxon>
        <taxon>Mucoromycota</taxon>
        <taxon>Mortierellomycotina</taxon>
        <taxon>Mortierellomycetes</taxon>
        <taxon>Mortierellales</taxon>
        <taxon>Mortierellaceae</taxon>
        <taxon>Podila</taxon>
    </lineage>
</organism>
<feature type="transmembrane region" description="Helical" evidence="8">
    <location>
        <begin position="403"/>
        <end position="423"/>
    </location>
</feature>
<comment type="subcellular location">
    <subcellularLocation>
        <location evidence="1">Membrane</location>
        <topology evidence="1">Multi-pass membrane protein</topology>
    </subcellularLocation>
</comment>
<sequence length="525" mass="57806">MLLLGIITLVMTIPLASTYLSTILIHRIAFLILLFSSLLAYNTLYVVPLSTGVGLLGGLFQTTILSQSLEIFILIIGSIILLIAPSGEKINKELSSLNKENNFDSNKTTMSTWNYWDNLSSNVKEVLPTTKNKEGLKDYPLIILFTTLGMSSLISSSDLITMFLAIELQSFALYILATMNRNSESAVAAGLKYFLLGGLSSCFILLGSTLIYSYTGLTNFESLNILQSVIGQSFENNSYNYLAIGCIILTIGLLFKIGAAPLHSWAPDVYDGVPTMVTTWLTIMPKLSILVFFIMNNFLIEPNLLMISALLSLLLGSITGLAQYKIKRLLAYSTISHVGLILLALGNESINGLESTIFYIVQYSITSLNIFLILILLGYTLSVNKTVSIYSPIQFISQLQGQFYQNPTLSLALAISLFSMGGIPPLVGFFGKYFVINSALMNGNYFLSLVIVITSVISTVYYLKIIKTLFLPVANDSTSTSENNNLSPILAFIVAILTLFIIFFMIYPTPILNSIHLIALNTYYF</sequence>
<dbReference type="PANTHER" id="PTHR22773">
    <property type="entry name" value="NADH DEHYDROGENASE"/>
    <property type="match status" value="1"/>
</dbReference>
<name>A0A086VL74_9FUNG</name>
<dbReference type="NCBIfam" id="TIGR01770">
    <property type="entry name" value="NDH_I_N"/>
    <property type="match status" value="1"/>
</dbReference>
<geneLocation type="mitochondrion" evidence="10"/>
<keyword evidence="5 8" id="KW-1133">Transmembrane helix</keyword>
<dbReference type="GO" id="GO:0016020">
    <property type="term" value="C:membrane"/>
    <property type="evidence" value="ECO:0007669"/>
    <property type="project" value="UniProtKB-SubCell"/>
</dbReference>
<evidence type="ECO:0000256" key="4">
    <source>
        <dbReference type="ARBA" id="ARBA00022692"/>
    </source>
</evidence>
<keyword evidence="10" id="KW-0496">Mitochondrion</keyword>
<feature type="transmembrane region" description="Helical" evidence="8">
    <location>
        <begin position="277"/>
        <end position="298"/>
    </location>
</feature>
<proteinExistence type="inferred from homology"/>
<evidence type="ECO:0000313" key="11">
    <source>
        <dbReference type="Proteomes" id="UP000243308"/>
    </source>
</evidence>
<feature type="transmembrane region" description="Helical" evidence="8">
    <location>
        <begin position="304"/>
        <end position="322"/>
    </location>
</feature>
<feature type="transmembrane region" description="Helical" evidence="8">
    <location>
        <begin position="28"/>
        <end position="47"/>
    </location>
</feature>
<feature type="transmembrane region" description="Helical" evidence="8">
    <location>
        <begin position="443"/>
        <end position="465"/>
    </location>
</feature>
<evidence type="ECO:0000256" key="6">
    <source>
        <dbReference type="ARBA" id="ARBA00023136"/>
    </source>
</evidence>
<dbReference type="Pfam" id="PF00361">
    <property type="entry name" value="Proton_antipo_M"/>
    <property type="match status" value="1"/>
</dbReference>
<dbReference type="InterPro" id="IPR001750">
    <property type="entry name" value="ND/Mrp_TM"/>
</dbReference>
<keyword evidence="6 8" id="KW-0472">Membrane</keyword>